<dbReference type="GO" id="GO:0008234">
    <property type="term" value="F:cysteine-type peptidase activity"/>
    <property type="evidence" value="ECO:0007669"/>
    <property type="project" value="InterPro"/>
</dbReference>
<comment type="caution">
    <text evidence="6">The sequence shown here is derived from an EMBL/GenBank/DDBJ whole genome shotgun (WGS) entry which is preliminary data.</text>
</comment>
<dbReference type="InterPro" id="IPR003653">
    <property type="entry name" value="Peptidase_C48_C"/>
</dbReference>
<dbReference type="Proteomes" id="UP000018958">
    <property type="component" value="Unassembled WGS sequence"/>
</dbReference>
<evidence type="ECO:0000256" key="1">
    <source>
        <dbReference type="ARBA" id="ARBA00005234"/>
    </source>
</evidence>
<dbReference type="GO" id="GO:0006508">
    <property type="term" value="P:proteolysis"/>
    <property type="evidence" value="ECO:0007669"/>
    <property type="project" value="UniProtKB-KW"/>
</dbReference>
<dbReference type="Pfam" id="PF02902">
    <property type="entry name" value="Peptidase_C48"/>
    <property type="match status" value="1"/>
</dbReference>
<dbReference type="SUPFAM" id="SSF54001">
    <property type="entry name" value="Cysteine proteinases"/>
    <property type="match status" value="1"/>
</dbReference>
<gene>
    <name evidence="6" type="ORF">F441_04731</name>
</gene>
<reference evidence="6 7" key="1">
    <citation type="submission" date="2013-11" db="EMBL/GenBank/DDBJ databases">
        <title>The Genome Sequence of Phytophthora parasitica CJ01A1.</title>
        <authorList>
            <consortium name="The Broad Institute Genomics Platform"/>
            <person name="Russ C."/>
            <person name="Tyler B."/>
            <person name="Panabieres F."/>
            <person name="Shan W."/>
            <person name="Tripathy S."/>
            <person name="Grunwald N."/>
            <person name="Machado M."/>
            <person name="Johnson C.S."/>
            <person name="Walker B."/>
            <person name="Young S.K."/>
            <person name="Zeng Q."/>
            <person name="Gargeya S."/>
            <person name="Fitzgerald M."/>
            <person name="Haas B."/>
            <person name="Abouelleil A."/>
            <person name="Allen A.W."/>
            <person name="Alvarado L."/>
            <person name="Arachchi H.M."/>
            <person name="Berlin A.M."/>
            <person name="Chapman S.B."/>
            <person name="Gainer-Dewar J."/>
            <person name="Goldberg J."/>
            <person name="Griggs A."/>
            <person name="Gujja S."/>
            <person name="Hansen M."/>
            <person name="Howarth C."/>
            <person name="Imamovic A."/>
            <person name="Ireland A."/>
            <person name="Larimer J."/>
            <person name="McCowan C."/>
            <person name="Murphy C."/>
            <person name="Pearson M."/>
            <person name="Poon T.W."/>
            <person name="Priest M."/>
            <person name="Roberts A."/>
            <person name="Saif S."/>
            <person name="Shea T."/>
            <person name="Sisk P."/>
            <person name="Sykes S."/>
            <person name="Wortman J."/>
            <person name="Nusbaum C."/>
            <person name="Birren B."/>
        </authorList>
    </citation>
    <scope>NUCLEOTIDE SEQUENCE [LARGE SCALE GENOMIC DNA]</scope>
    <source>
        <strain evidence="6 7">CJ01A1</strain>
    </source>
</reference>
<evidence type="ECO:0000259" key="5">
    <source>
        <dbReference type="PROSITE" id="PS50600"/>
    </source>
</evidence>
<dbReference type="InterPro" id="IPR038765">
    <property type="entry name" value="Papain-like_cys_pep_sf"/>
</dbReference>
<feature type="region of interest" description="Disordered" evidence="4">
    <location>
        <begin position="169"/>
        <end position="198"/>
    </location>
</feature>
<keyword evidence="3" id="KW-0378">Hydrolase</keyword>
<sequence>MYIGDRVHRFKCLSALTVAPRWDMLEMAAMEKAFQAGIYSLRVAQTSMKVASDAFDVVQPEGPASTLSATRPRCATHEATRKATQLKGELGDAKTTRPRVKPKHRVIYVKLRRRERANVVVMSAEEKYCYAKAVFEPVMERLSGLSSPAFCTALQAWKELVQRGLREGVGGGFVSDTTTSPDKDDETDKSNVSDAASGIEPMELIDTIDFIRQMEPLNATQTGEGVIHKFAVTKEPTPSATQTLNVCTSHVGCRGNISTEKQKVQEALPSADHQHEMRPGAHKKSTKAATHAPKKCSEAKVATNCGLEVLRIPHPKPRHNQRKRLTQSKLVKHEKPQKLAAITLPDKNVPDCDRMLSDTIIDFGIRCICESIGNCYALDSFAPSLRCPRPPEIPIESCKYVGLPVHLSDIHWGVIIVDISYRTVMATVTPYFYEPLCSTAYNDTLQHTYETVVAEFLKVWHDSAMPGEPYPIVEENVWLSGPKQPDGTSCGVLVLAQVYTMLKNTLLFTRCAVSQDDVTIMRLRIMWMILRQPEVTTRENKVAKAVQGTDIELLATIKT</sequence>
<evidence type="ECO:0000256" key="2">
    <source>
        <dbReference type="ARBA" id="ARBA00022670"/>
    </source>
</evidence>
<dbReference type="OrthoDB" id="94677at2759"/>
<keyword evidence="2" id="KW-0645">Protease</keyword>
<protein>
    <recommendedName>
        <fullName evidence="5">Ubiquitin-like protease family profile domain-containing protein</fullName>
    </recommendedName>
</protein>
<dbReference type="EMBL" id="ANIX01001045">
    <property type="protein sequence ID" value="ETP21835.1"/>
    <property type="molecule type" value="Genomic_DNA"/>
</dbReference>
<evidence type="ECO:0000256" key="4">
    <source>
        <dbReference type="SAM" id="MobiDB-lite"/>
    </source>
</evidence>
<name>W2XG16_PHYNI</name>
<accession>W2XG16</accession>
<dbReference type="AlphaFoldDB" id="W2XG16"/>
<organism evidence="6 7">
    <name type="scientific">Phytophthora nicotianae CJ01A1</name>
    <dbReference type="NCBI Taxonomy" id="1317063"/>
    <lineage>
        <taxon>Eukaryota</taxon>
        <taxon>Sar</taxon>
        <taxon>Stramenopiles</taxon>
        <taxon>Oomycota</taxon>
        <taxon>Peronosporomycetes</taxon>
        <taxon>Peronosporales</taxon>
        <taxon>Peronosporaceae</taxon>
        <taxon>Phytophthora</taxon>
    </lineage>
</organism>
<proteinExistence type="inferred from homology"/>
<evidence type="ECO:0000313" key="6">
    <source>
        <dbReference type="EMBL" id="ETP21835.1"/>
    </source>
</evidence>
<dbReference type="PROSITE" id="PS50600">
    <property type="entry name" value="ULP_PROTEASE"/>
    <property type="match status" value="1"/>
</dbReference>
<evidence type="ECO:0000313" key="7">
    <source>
        <dbReference type="Proteomes" id="UP000018958"/>
    </source>
</evidence>
<feature type="domain" description="Ubiquitin-like protease family profile" evidence="5">
    <location>
        <begin position="340"/>
        <end position="501"/>
    </location>
</feature>
<dbReference type="Gene3D" id="3.40.395.10">
    <property type="entry name" value="Adenoviral Proteinase, Chain A"/>
    <property type="match status" value="1"/>
</dbReference>
<evidence type="ECO:0000256" key="3">
    <source>
        <dbReference type="ARBA" id="ARBA00022801"/>
    </source>
</evidence>
<comment type="similarity">
    <text evidence="1">Belongs to the peptidase C48 family.</text>
</comment>